<protein>
    <submittedName>
        <fullName evidence="1">Uncharacterized protein</fullName>
    </submittedName>
</protein>
<evidence type="ECO:0000313" key="1">
    <source>
        <dbReference type="EMBL" id="CAA7032862.1"/>
    </source>
</evidence>
<dbReference type="AlphaFoldDB" id="A0A6D2IQX7"/>
<name>A0A6D2IQX7_9BRAS</name>
<gene>
    <name evidence="1" type="ORF">MERR_LOCUS20097</name>
</gene>
<sequence length="125" mass="14506">MFWKSKKNNQDKKIDDTRKSIKRMSKIVEFLVKLEKRYVDLADGCSICSGHENEEVMASTYLTLKDLYDQIASLIEVERELNSQAMVGLEEKIEALKIQTKAKQNWMNLIICGKLLPKQQDNKPL</sequence>
<comment type="caution">
    <text evidence="1">The sequence shown here is derived from an EMBL/GenBank/DDBJ whole genome shotgun (WGS) entry which is preliminary data.</text>
</comment>
<accession>A0A6D2IQX7</accession>
<evidence type="ECO:0000313" key="2">
    <source>
        <dbReference type="Proteomes" id="UP000467841"/>
    </source>
</evidence>
<reference evidence="1" key="1">
    <citation type="submission" date="2020-01" db="EMBL/GenBank/DDBJ databases">
        <authorList>
            <person name="Mishra B."/>
        </authorList>
    </citation>
    <scope>NUCLEOTIDE SEQUENCE [LARGE SCALE GENOMIC DNA]</scope>
</reference>
<dbReference type="EMBL" id="CACVBM020001129">
    <property type="protein sequence ID" value="CAA7032862.1"/>
    <property type="molecule type" value="Genomic_DNA"/>
</dbReference>
<organism evidence="1 2">
    <name type="scientific">Microthlaspi erraticum</name>
    <dbReference type="NCBI Taxonomy" id="1685480"/>
    <lineage>
        <taxon>Eukaryota</taxon>
        <taxon>Viridiplantae</taxon>
        <taxon>Streptophyta</taxon>
        <taxon>Embryophyta</taxon>
        <taxon>Tracheophyta</taxon>
        <taxon>Spermatophyta</taxon>
        <taxon>Magnoliopsida</taxon>
        <taxon>eudicotyledons</taxon>
        <taxon>Gunneridae</taxon>
        <taxon>Pentapetalae</taxon>
        <taxon>rosids</taxon>
        <taxon>malvids</taxon>
        <taxon>Brassicales</taxon>
        <taxon>Brassicaceae</taxon>
        <taxon>Coluteocarpeae</taxon>
        <taxon>Microthlaspi</taxon>
    </lineage>
</organism>
<dbReference type="Proteomes" id="UP000467841">
    <property type="component" value="Unassembled WGS sequence"/>
</dbReference>
<proteinExistence type="predicted"/>
<keyword evidence="2" id="KW-1185">Reference proteome</keyword>